<dbReference type="InterPro" id="IPR036649">
    <property type="entry name" value="Pyrophosphatase_sf"/>
</dbReference>
<dbReference type="SUPFAM" id="SSF50324">
    <property type="entry name" value="Inorganic pyrophosphatase"/>
    <property type="match status" value="1"/>
</dbReference>
<protein>
    <recommendedName>
        <fullName evidence="2">inorganic diphosphatase</fullName>
        <ecNumber evidence="2">3.6.1.1</ecNumber>
    </recommendedName>
</protein>
<proteinExistence type="predicted"/>
<keyword evidence="5" id="KW-0460">Magnesium</keyword>
<organism evidence="6 7">
    <name type="scientific">Tetragenococcus solitarius</name>
    <dbReference type="NCBI Taxonomy" id="71453"/>
    <lineage>
        <taxon>Bacteria</taxon>
        <taxon>Bacillati</taxon>
        <taxon>Bacillota</taxon>
        <taxon>Bacilli</taxon>
        <taxon>Lactobacillales</taxon>
        <taxon>Enterococcaceae</taxon>
        <taxon>Tetragenococcus</taxon>
    </lineage>
</organism>
<evidence type="ECO:0000256" key="1">
    <source>
        <dbReference type="ARBA" id="ARBA00001946"/>
    </source>
</evidence>
<sequence length="109" mass="12361">MGKKMQVRVTIDRPQGYKDNHGNIYPLNYGYIPEIIAGDGEGQDVYIISKDVNEAIASFTGEIVAIIHRKDDVEDKWVATKVGEELSITEIKNSTHFLEQYFQSTIELL</sequence>
<keyword evidence="7" id="KW-1185">Reference proteome</keyword>
<dbReference type="RefSeq" id="WP_068709472.1">
    <property type="nucleotide sequence ID" value="NZ_BAAAXQ010000056.1"/>
</dbReference>
<evidence type="ECO:0000256" key="3">
    <source>
        <dbReference type="ARBA" id="ARBA00022723"/>
    </source>
</evidence>
<dbReference type="EMBL" id="BAAAXQ010000056">
    <property type="protein sequence ID" value="GAA3020658.1"/>
    <property type="molecule type" value="Genomic_DNA"/>
</dbReference>
<evidence type="ECO:0000313" key="6">
    <source>
        <dbReference type="EMBL" id="GAA3020658.1"/>
    </source>
</evidence>
<accession>A0ABN3YD08</accession>
<evidence type="ECO:0000256" key="4">
    <source>
        <dbReference type="ARBA" id="ARBA00022801"/>
    </source>
</evidence>
<comment type="caution">
    <text evidence="6">The sequence shown here is derived from an EMBL/GenBank/DDBJ whole genome shotgun (WGS) entry which is preliminary data.</text>
</comment>
<dbReference type="EC" id="3.6.1.1" evidence="2"/>
<evidence type="ECO:0000256" key="5">
    <source>
        <dbReference type="ARBA" id="ARBA00022842"/>
    </source>
</evidence>
<dbReference type="InterPro" id="IPR008162">
    <property type="entry name" value="Pyrophosphatase"/>
</dbReference>
<dbReference type="Proteomes" id="UP001501577">
    <property type="component" value="Unassembled WGS sequence"/>
</dbReference>
<dbReference type="Gene3D" id="3.90.80.10">
    <property type="entry name" value="Inorganic pyrophosphatase"/>
    <property type="match status" value="1"/>
</dbReference>
<evidence type="ECO:0000313" key="7">
    <source>
        <dbReference type="Proteomes" id="UP001501577"/>
    </source>
</evidence>
<keyword evidence="3" id="KW-0479">Metal-binding</keyword>
<evidence type="ECO:0000256" key="2">
    <source>
        <dbReference type="ARBA" id="ARBA00012146"/>
    </source>
</evidence>
<gene>
    <name evidence="6" type="ORF">GCM10019998_16230</name>
</gene>
<keyword evidence="4" id="KW-0378">Hydrolase</keyword>
<dbReference type="Pfam" id="PF00719">
    <property type="entry name" value="Pyrophosphatase"/>
    <property type="match status" value="1"/>
</dbReference>
<name>A0ABN3YD08_9ENTE</name>
<comment type="cofactor">
    <cofactor evidence="1">
        <name>Mg(2+)</name>
        <dbReference type="ChEBI" id="CHEBI:18420"/>
    </cofactor>
</comment>
<reference evidence="6 7" key="1">
    <citation type="journal article" date="2019" name="Int. J. Syst. Evol. Microbiol.">
        <title>The Global Catalogue of Microorganisms (GCM) 10K type strain sequencing project: providing services to taxonomists for standard genome sequencing and annotation.</title>
        <authorList>
            <consortium name="The Broad Institute Genomics Platform"/>
            <consortium name="The Broad Institute Genome Sequencing Center for Infectious Disease"/>
            <person name="Wu L."/>
            <person name="Ma J."/>
        </authorList>
    </citation>
    <scope>NUCLEOTIDE SEQUENCE [LARGE SCALE GENOMIC DNA]</scope>
    <source>
        <strain evidence="6 7">JCM 8736</strain>
    </source>
</reference>